<evidence type="ECO:0000313" key="1">
    <source>
        <dbReference type="EMBL" id="OHA13369.1"/>
    </source>
</evidence>
<evidence type="ECO:0000313" key="2">
    <source>
        <dbReference type="Proteomes" id="UP000177171"/>
    </source>
</evidence>
<gene>
    <name evidence="1" type="ORF">A3G49_00910</name>
</gene>
<organism evidence="1 2">
    <name type="scientific">Candidatus Sungbacteria bacterium RIFCSPLOWO2_12_FULL_41_11</name>
    <dbReference type="NCBI Taxonomy" id="1802286"/>
    <lineage>
        <taxon>Bacteria</taxon>
        <taxon>Candidatus Sungiibacteriota</taxon>
    </lineage>
</organism>
<reference evidence="1 2" key="1">
    <citation type="journal article" date="2016" name="Nat. Commun.">
        <title>Thousands of microbial genomes shed light on interconnected biogeochemical processes in an aquifer system.</title>
        <authorList>
            <person name="Anantharaman K."/>
            <person name="Brown C.T."/>
            <person name="Hug L.A."/>
            <person name="Sharon I."/>
            <person name="Castelle C.J."/>
            <person name="Probst A.J."/>
            <person name="Thomas B.C."/>
            <person name="Singh A."/>
            <person name="Wilkins M.J."/>
            <person name="Karaoz U."/>
            <person name="Brodie E.L."/>
            <person name="Williams K.H."/>
            <person name="Hubbard S.S."/>
            <person name="Banfield J.F."/>
        </authorList>
    </citation>
    <scope>NUCLEOTIDE SEQUENCE [LARGE SCALE GENOMIC DNA]</scope>
</reference>
<protein>
    <submittedName>
        <fullName evidence="1">Uncharacterized protein</fullName>
    </submittedName>
</protein>
<comment type="caution">
    <text evidence="1">The sequence shown here is derived from an EMBL/GenBank/DDBJ whole genome shotgun (WGS) entry which is preliminary data.</text>
</comment>
<name>A0A1G2LR79_9BACT</name>
<dbReference type="Proteomes" id="UP000177171">
    <property type="component" value="Unassembled WGS sequence"/>
</dbReference>
<dbReference type="AlphaFoldDB" id="A0A1G2LR79"/>
<accession>A0A1G2LR79</accession>
<sequence length="101" mass="11867">MTKFLKGYIIITKIRRVIQSYFNNQKGSKEEEMAKNFKELRAKMSPERQKRVEAKTKLLILLEKLKQSDLTYLVIYGNTDAVLTEDETEIIIALLEKEIDK</sequence>
<dbReference type="EMBL" id="MHQY01000029">
    <property type="protein sequence ID" value="OHA13369.1"/>
    <property type="molecule type" value="Genomic_DNA"/>
</dbReference>
<proteinExistence type="predicted"/>